<dbReference type="Proteomes" id="UP001596274">
    <property type="component" value="Unassembled WGS sequence"/>
</dbReference>
<keyword evidence="1" id="KW-1133">Transmembrane helix</keyword>
<dbReference type="AlphaFoldDB" id="A0ABD5SYM5"/>
<reference evidence="2 3" key="1">
    <citation type="journal article" date="2019" name="Int. J. Syst. Evol. Microbiol.">
        <title>The Global Catalogue of Microorganisms (GCM) 10K type strain sequencing project: providing services to taxonomists for standard genome sequencing and annotation.</title>
        <authorList>
            <consortium name="The Broad Institute Genomics Platform"/>
            <consortium name="The Broad Institute Genome Sequencing Center for Infectious Disease"/>
            <person name="Wu L."/>
            <person name="Ma J."/>
        </authorList>
    </citation>
    <scope>NUCLEOTIDE SEQUENCE [LARGE SCALE GENOMIC DNA]</scope>
    <source>
        <strain evidence="2 3">PJ61</strain>
    </source>
</reference>
<comment type="caution">
    <text evidence="2">The sequence shown here is derived from an EMBL/GenBank/DDBJ whole genome shotgun (WGS) entry which is preliminary data.</text>
</comment>
<feature type="transmembrane region" description="Helical" evidence="1">
    <location>
        <begin position="12"/>
        <end position="35"/>
    </location>
</feature>
<sequence length="330" mass="34054">MYSRHATDRSRGQILLVTAVILALLFVGFIGTLYVGASTADDRATGPHDYTSEAQNGVQTATYAMEDALLTANTDRTLTFQSDREAAATESVRAAATNLDAAGRFDGRIVDVSLQDYSGTATPAGTRVVQNAEGNLSSNTGSGNWTVISGADQTRQASVRVDPLSLPTNASGATNITLVGDTTETVGIHRTGSNVTLAHSNGRCNVGEIGLGIDNPRATADLIGGRLTLTTDGTTYGGSCTDYTPPENVERIEIENGNQTTGTLGVVSLGAAVQGTNVTSTTTPPAAGAASDPTAHHVVYAVPVELTVATDRTTTRRLVVVAPGTNEMPS</sequence>
<accession>A0ABD5SYM5</accession>
<evidence type="ECO:0000313" key="3">
    <source>
        <dbReference type="Proteomes" id="UP001596274"/>
    </source>
</evidence>
<gene>
    <name evidence="2" type="ORF">ACFQDD_00940</name>
</gene>
<keyword evidence="1" id="KW-0472">Membrane</keyword>
<evidence type="ECO:0008006" key="4">
    <source>
        <dbReference type="Google" id="ProtNLM"/>
    </source>
</evidence>
<evidence type="ECO:0000313" key="2">
    <source>
        <dbReference type="EMBL" id="MFC6770102.1"/>
    </source>
</evidence>
<name>A0ABD5SYM5_9EURY</name>
<organism evidence="2 3">
    <name type="scientific">Halorubrum pallidum</name>
    <dbReference type="NCBI Taxonomy" id="1526114"/>
    <lineage>
        <taxon>Archaea</taxon>
        <taxon>Methanobacteriati</taxon>
        <taxon>Methanobacteriota</taxon>
        <taxon>Stenosarchaea group</taxon>
        <taxon>Halobacteria</taxon>
        <taxon>Halobacteriales</taxon>
        <taxon>Haloferacaceae</taxon>
        <taxon>Halorubrum</taxon>
    </lineage>
</organism>
<keyword evidence="1" id="KW-0812">Transmembrane</keyword>
<proteinExistence type="predicted"/>
<keyword evidence="3" id="KW-1185">Reference proteome</keyword>
<evidence type="ECO:0000256" key="1">
    <source>
        <dbReference type="SAM" id="Phobius"/>
    </source>
</evidence>
<dbReference type="EMBL" id="JBHSWT010000012">
    <property type="protein sequence ID" value="MFC6770102.1"/>
    <property type="molecule type" value="Genomic_DNA"/>
</dbReference>
<protein>
    <recommendedName>
        <fullName evidence="4">Type IV pilin</fullName>
    </recommendedName>
</protein>